<comment type="caution">
    <text evidence="1">The sequence shown here is derived from an EMBL/GenBank/DDBJ whole genome shotgun (WGS) entry which is preliminary data.</text>
</comment>
<protein>
    <submittedName>
        <fullName evidence="1">Uncharacterized protein</fullName>
    </submittedName>
</protein>
<name>A0A3M7QYY1_BRAPC</name>
<keyword evidence="2" id="KW-1185">Reference proteome</keyword>
<dbReference type="AlphaFoldDB" id="A0A3M7QYY1"/>
<evidence type="ECO:0000313" key="1">
    <source>
        <dbReference type="EMBL" id="RNA16503.1"/>
    </source>
</evidence>
<dbReference type="EMBL" id="REGN01004693">
    <property type="protein sequence ID" value="RNA16503.1"/>
    <property type="molecule type" value="Genomic_DNA"/>
</dbReference>
<evidence type="ECO:0000313" key="2">
    <source>
        <dbReference type="Proteomes" id="UP000276133"/>
    </source>
</evidence>
<accession>A0A3M7QYY1</accession>
<sequence>MVKEDEHQKLKDQSLQLDSLQINLMDDLKKSEIVFSITGFYSDSSSFSQSILRSNDFNNSIRLYAKRIVDAKEMISLDATVTIPKSVTSLFFYFNIDNKTKEYYLNFGLKEFLNSINGSWSFSLLLHDSSSDLKSFKVSSVNELINSF</sequence>
<proteinExistence type="predicted"/>
<reference evidence="1 2" key="1">
    <citation type="journal article" date="2018" name="Sci. Rep.">
        <title>Genomic signatures of local adaptation to the degree of environmental predictability in rotifers.</title>
        <authorList>
            <person name="Franch-Gras L."/>
            <person name="Hahn C."/>
            <person name="Garcia-Roger E.M."/>
            <person name="Carmona M.J."/>
            <person name="Serra M."/>
            <person name="Gomez A."/>
        </authorList>
    </citation>
    <scope>NUCLEOTIDE SEQUENCE [LARGE SCALE GENOMIC DNA]</scope>
    <source>
        <strain evidence="1">HYR1</strain>
    </source>
</reference>
<dbReference type="Proteomes" id="UP000276133">
    <property type="component" value="Unassembled WGS sequence"/>
</dbReference>
<gene>
    <name evidence="1" type="ORF">BpHYR1_002060</name>
</gene>
<feature type="non-terminal residue" evidence="1">
    <location>
        <position position="148"/>
    </location>
</feature>
<organism evidence="1 2">
    <name type="scientific">Brachionus plicatilis</name>
    <name type="common">Marine rotifer</name>
    <name type="synonym">Brachionus muelleri</name>
    <dbReference type="NCBI Taxonomy" id="10195"/>
    <lineage>
        <taxon>Eukaryota</taxon>
        <taxon>Metazoa</taxon>
        <taxon>Spiralia</taxon>
        <taxon>Gnathifera</taxon>
        <taxon>Rotifera</taxon>
        <taxon>Eurotatoria</taxon>
        <taxon>Monogononta</taxon>
        <taxon>Pseudotrocha</taxon>
        <taxon>Ploima</taxon>
        <taxon>Brachionidae</taxon>
        <taxon>Brachionus</taxon>
    </lineage>
</organism>